<sequence>MSGHLLFLVILLSTFMAAFCADLDSDEVVPIETEGGNSIGPSVAVIHDGRPKRHRPFLAGLLVGAALRRPYYGGYYGGYGGYGGYHGYHGYGGYGGYGHGYYG</sequence>
<evidence type="ECO:0000313" key="3">
    <source>
        <dbReference type="Proteomes" id="UP000820818"/>
    </source>
</evidence>
<feature type="chain" id="PRO_5042121537" evidence="1">
    <location>
        <begin position="21"/>
        <end position="103"/>
    </location>
</feature>
<dbReference type="EMBL" id="WJBH02000003">
    <property type="protein sequence ID" value="KAI9561315.1"/>
    <property type="molecule type" value="Genomic_DNA"/>
</dbReference>
<gene>
    <name evidence="2" type="ORF">GHT06_012271</name>
</gene>
<proteinExistence type="predicted"/>
<reference evidence="2 3" key="1">
    <citation type="submission" date="2022-05" db="EMBL/GenBank/DDBJ databases">
        <title>A multi-omics perspective on studying reproductive biology in Daphnia sinensis.</title>
        <authorList>
            <person name="Jia J."/>
        </authorList>
    </citation>
    <scope>NUCLEOTIDE SEQUENCE [LARGE SCALE GENOMIC DNA]</scope>
    <source>
        <strain evidence="2 3">WSL</strain>
    </source>
</reference>
<dbReference type="AlphaFoldDB" id="A0AAD5PZP6"/>
<keyword evidence="3" id="KW-1185">Reference proteome</keyword>
<feature type="signal peptide" evidence="1">
    <location>
        <begin position="1"/>
        <end position="20"/>
    </location>
</feature>
<name>A0AAD5PZP6_9CRUS</name>
<evidence type="ECO:0000256" key="1">
    <source>
        <dbReference type="SAM" id="SignalP"/>
    </source>
</evidence>
<dbReference type="Proteomes" id="UP000820818">
    <property type="component" value="Linkage Group LG3"/>
</dbReference>
<comment type="caution">
    <text evidence="2">The sequence shown here is derived from an EMBL/GenBank/DDBJ whole genome shotgun (WGS) entry which is preliminary data.</text>
</comment>
<evidence type="ECO:0000313" key="2">
    <source>
        <dbReference type="EMBL" id="KAI9561315.1"/>
    </source>
</evidence>
<organism evidence="2 3">
    <name type="scientific">Daphnia sinensis</name>
    <dbReference type="NCBI Taxonomy" id="1820382"/>
    <lineage>
        <taxon>Eukaryota</taxon>
        <taxon>Metazoa</taxon>
        <taxon>Ecdysozoa</taxon>
        <taxon>Arthropoda</taxon>
        <taxon>Crustacea</taxon>
        <taxon>Branchiopoda</taxon>
        <taxon>Diplostraca</taxon>
        <taxon>Cladocera</taxon>
        <taxon>Anomopoda</taxon>
        <taxon>Daphniidae</taxon>
        <taxon>Daphnia</taxon>
        <taxon>Daphnia similis group</taxon>
    </lineage>
</organism>
<protein>
    <submittedName>
        <fullName evidence="2">Uncharacterized protein</fullName>
    </submittedName>
</protein>
<keyword evidence="1" id="KW-0732">Signal</keyword>
<accession>A0AAD5PZP6</accession>